<evidence type="ECO:0000256" key="5">
    <source>
        <dbReference type="ARBA" id="ARBA00022741"/>
    </source>
</evidence>
<gene>
    <name evidence="12" type="ORF">PLEPLA_LOCUS16193</name>
</gene>
<dbReference type="AlphaFoldDB" id="A0A9N7UCT3"/>
<feature type="region of interest" description="Disordered" evidence="10">
    <location>
        <begin position="23"/>
        <end position="109"/>
    </location>
</feature>
<dbReference type="SUPFAM" id="SSF56112">
    <property type="entry name" value="Protein kinase-like (PK-like)"/>
    <property type="match status" value="1"/>
</dbReference>
<comment type="caution">
    <text evidence="12">The sequence shown here is derived from an EMBL/GenBank/DDBJ whole genome shotgun (WGS) entry which is preliminary data.</text>
</comment>
<dbReference type="FunFam" id="3.30.200.20:FF:000475">
    <property type="entry name" value="Serine/threonine-protein kinase"/>
    <property type="match status" value="1"/>
</dbReference>
<protein>
    <recommendedName>
        <fullName evidence="2">non-specific serine/threonine protein kinase</fullName>
        <ecNumber evidence="2">2.7.11.1</ecNumber>
    </recommendedName>
</protein>
<reference evidence="12" key="1">
    <citation type="submission" date="2020-03" db="EMBL/GenBank/DDBJ databases">
        <authorList>
            <person name="Weist P."/>
        </authorList>
    </citation>
    <scope>NUCLEOTIDE SEQUENCE</scope>
</reference>
<evidence type="ECO:0000256" key="2">
    <source>
        <dbReference type="ARBA" id="ARBA00012513"/>
    </source>
</evidence>
<dbReference type="Gene3D" id="1.10.510.10">
    <property type="entry name" value="Transferase(Phosphotransferase) domain 1"/>
    <property type="match status" value="1"/>
</dbReference>
<keyword evidence="13" id="KW-1185">Reference proteome</keyword>
<evidence type="ECO:0000256" key="10">
    <source>
        <dbReference type="SAM" id="MobiDB-lite"/>
    </source>
</evidence>
<dbReference type="GO" id="GO:0004674">
    <property type="term" value="F:protein serine/threonine kinase activity"/>
    <property type="evidence" value="ECO:0007669"/>
    <property type="project" value="UniProtKB-KW"/>
</dbReference>
<organism evidence="12 13">
    <name type="scientific">Pleuronectes platessa</name>
    <name type="common">European plaice</name>
    <dbReference type="NCBI Taxonomy" id="8262"/>
    <lineage>
        <taxon>Eukaryota</taxon>
        <taxon>Metazoa</taxon>
        <taxon>Chordata</taxon>
        <taxon>Craniata</taxon>
        <taxon>Vertebrata</taxon>
        <taxon>Euteleostomi</taxon>
        <taxon>Actinopterygii</taxon>
        <taxon>Neopterygii</taxon>
        <taxon>Teleostei</taxon>
        <taxon>Neoteleostei</taxon>
        <taxon>Acanthomorphata</taxon>
        <taxon>Carangaria</taxon>
        <taxon>Pleuronectiformes</taxon>
        <taxon>Pleuronectoidei</taxon>
        <taxon>Pleuronectidae</taxon>
        <taxon>Pleuronectes</taxon>
    </lineage>
</organism>
<name>A0A9N7UCT3_PLEPL</name>
<dbReference type="PANTHER" id="PTHR22984:SF11">
    <property type="entry name" value="AURORA KINASE-RELATED"/>
    <property type="match status" value="1"/>
</dbReference>
<dbReference type="PROSITE" id="PS50011">
    <property type="entry name" value="PROTEIN_KINASE_DOM"/>
    <property type="match status" value="1"/>
</dbReference>
<dbReference type="SMART" id="SM00220">
    <property type="entry name" value="S_TKc"/>
    <property type="match status" value="1"/>
</dbReference>
<dbReference type="EMBL" id="CADEAL010001033">
    <property type="protein sequence ID" value="CAB1428227.1"/>
    <property type="molecule type" value="Genomic_DNA"/>
</dbReference>
<evidence type="ECO:0000256" key="4">
    <source>
        <dbReference type="ARBA" id="ARBA00022679"/>
    </source>
</evidence>
<comment type="catalytic activity">
    <reaction evidence="8">
        <text>L-threonyl-[protein] + ATP = O-phospho-L-threonyl-[protein] + ADP + H(+)</text>
        <dbReference type="Rhea" id="RHEA:46608"/>
        <dbReference type="Rhea" id="RHEA-COMP:11060"/>
        <dbReference type="Rhea" id="RHEA-COMP:11605"/>
        <dbReference type="ChEBI" id="CHEBI:15378"/>
        <dbReference type="ChEBI" id="CHEBI:30013"/>
        <dbReference type="ChEBI" id="CHEBI:30616"/>
        <dbReference type="ChEBI" id="CHEBI:61977"/>
        <dbReference type="ChEBI" id="CHEBI:456216"/>
        <dbReference type="EC" id="2.7.11.1"/>
    </reaction>
</comment>
<evidence type="ECO:0000259" key="11">
    <source>
        <dbReference type="PROSITE" id="PS50011"/>
    </source>
</evidence>
<dbReference type="InterPro" id="IPR051138">
    <property type="entry name" value="PIM_Ser/Thr_kinase"/>
</dbReference>
<dbReference type="GO" id="GO:0007346">
    <property type="term" value="P:regulation of mitotic cell cycle"/>
    <property type="evidence" value="ECO:0007669"/>
    <property type="project" value="TreeGrafter"/>
</dbReference>
<feature type="compositionally biased region" description="Basic and acidic residues" evidence="10">
    <location>
        <begin position="43"/>
        <end position="53"/>
    </location>
</feature>
<proteinExistence type="inferred from homology"/>
<evidence type="ECO:0000256" key="7">
    <source>
        <dbReference type="ARBA" id="ARBA00022840"/>
    </source>
</evidence>
<evidence type="ECO:0000313" key="13">
    <source>
        <dbReference type="Proteomes" id="UP001153269"/>
    </source>
</evidence>
<evidence type="ECO:0000313" key="12">
    <source>
        <dbReference type="EMBL" id="CAB1428227.1"/>
    </source>
</evidence>
<feature type="compositionally biased region" description="Basic and acidic residues" evidence="10">
    <location>
        <begin position="98"/>
        <end position="109"/>
    </location>
</feature>
<dbReference type="GO" id="GO:0043066">
    <property type="term" value="P:negative regulation of apoptotic process"/>
    <property type="evidence" value="ECO:0007669"/>
    <property type="project" value="TreeGrafter"/>
</dbReference>
<accession>A0A9N7UCT3</accession>
<keyword evidence="7" id="KW-0067">ATP-binding</keyword>
<evidence type="ECO:0000256" key="6">
    <source>
        <dbReference type="ARBA" id="ARBA00022777"/>
    </source>
</evidence>
<sequence>MVPDTDCNPVGGLDMNRVCATVPRKHQGEPCEEVGSVRGRQRKDRDVEEGKPEMRKRRRVCESNEHDLAETDVSRISRKRILSPDGRKVREKKKRVVEKKTPDASGDDPRVEFEAKYLEQDPLGAGGCGTVFAGFRKADNVPVAIKHIPHKNILCKPVGLNGKMLPTEVAIMLKLTAKKNDSVGTSAPVALLDWYDLGHELIVVMERPFPAVDLSTYIKLKKGSLRESKAKTIMKQLVDAAIGLERNRVFHRDIKPENILIETGQSVLRVRLIDFGLSCLVKLGSFYTVFYGTEKYAPPEYCSSSVYRAGPSTVWQLGTVLYEMLHTKVFKTKRFLSKKLEISSKLRKNLKDFLQVCLEEDPKLRPTLKELQLHPWLK</sequence>
<dbReference type="PANTHER" id="PTHR22984">
    <property type="entry name" value="SERINE/THREONINE-PROTEIN KINASE PIM"/>
    <property type="match status" value="1"/>
</dbReference>
<dbReference type="Pfam" id="PF00069">
    <property type="entry name" value="Pkinase"/>
    <property type="match status" value="1"/>
</dbReference>
<dbReference type="Gene3D" id="3.30.200.20">
    <property type="entry name" value="Phosphorylase Kinase, domain 1"/>
    <property type="match status" value="1"/>
</dbReference>
<evidence type="ECO:0000256" key="9">
    <source>
        <dbReference type="ARBA" id="ARBA00048679"/>
    </source>
</evidence>
<evidence type="ECO:0000256" key="8">
    <source>
        <dbReference type="ARBA" id="ARBA00047899"/>
    </source>
</evidence>
<dbReference type="InterPro" id="IPR011009">
    <property type="entry name" value="Kinase-like_dom_sf"/>
</dbReference>
<dbReference type="EC" id="2.7.11.1" evidence="2"/>
<keyword evidence="4" id="KW-0808">Transferase</keyword>
<dbReference type="InterPro" id="IPR008271">
    <property type="entry name" value="Ser/Thr_kinase_AS"/>
</dbReference>
<keyword evidence="6" id="KW-0418">Kinase</keyword>
<comment type="similarity">
    <text evidence="1">Belongs to the protein kinase superfamily. CAMK Ser/Thr protein kinase family. PIM subfamily.</text>
</comment>
<evidence type="ECO:0000256" key="1">
    <source>
        <dbReference type="ARBA" id="ARBA00005505"/>
    </source>
</evidence>
<keyword evidence="3" id="KW-0723">Serine/threonine-protein kinase</keyword>
<dbReference type="GO" id="GO:0005524">
    <property type="term" value="F:ATP binding"/>
    <property type="evidence" value="ECO:0007669"/>
    <property type="project" value="UniProtKB-KW"/>
</dbReference>
<dbReference type="Proteomes" id="UP001153269">
    <property type="component" value="Unassembled WGS sequence"/>
</dbReference>
<keyword evidence="5" id="KW-0547">Nucleotide-binding</keyword>
<evidence type="ECO:0000256" key="3">
    <source>
        <dbReference type="ARBA" id="ARBA00022527"/>
    </source>
</evidence>
<dbReference type="PROSITE" id="PS00108">
    <property type="entry name" value="PROTEIN_KINASE_ST"/>
    <property type="match status" value="1"/>
</dbReference>
<dbReference type="InterPro" id="IPR000719">
    <property type="entry name" value="Prot_kinase_dom"/>
</dbReference>
<dbReference type="GO" id="GO:0005737">
    <property type="term" value="C:cytoplasm"/>
    <property type="evidence" value="ECO:0007669"/>
    <property type="project" value="TreeGrafter"/>
</dbReference>
<feature type="compositionally biased region" description="Basic and acidic residues" evidence="10">
    <location>
        <begin position="60"/>
        <end position="75"/>
    </location>
</feature>
<comment type="catalytic activity">
    <reaction evidence="9">
        <text>L-seryl-[protein] + ATP = O-phospho-L-seryl-[protein] + ADP + H(+)</text>
        <dbReference type="Rhea" id="RHEA:17989"/>
        <dbReference type="Rhea" id="RHEA-COMP:9863"/>
        <dbReference type="Rhea" id="RHEA-COMP:11604"/>
        <dbReference type="ChEBI" id="CHEBI:15378"/>
        <dbReference type="ChEBI" id="CHEBI:29999"/>
        <dbReference type="ChEBI" id="CHEBI:30616"/>
        <dbReference type="ChEBI" id="CHEBI:83421"/>
        <dbReference type="ChEBI" id="CHEBI:456216"/>
        <dbReference type="EC" id="2.7.11.1"/>
    </reaction>
</comment>
<feature type="domain" description="Protein kinase" evidence="11">
    <location>
        <begin position="117"/>
        <end position="377"/>
    </location>
</feature>